<protein>
    <submittedName>
        <fullName evidence="2">Uncharacterized protein</fullName>
    </submittedName>
</protein>
<comment type="caution">
    <text evidence="2">The sequence shown here is derived from an EMBL/GenBank/DDBJ whole genome shotgun (WGS) entry which is preliminary data.</text>
</comment>
<dbReference type="Proteomes" id="UP001628192">
    <property type="component" value="Unassembled WGS sequence"/>
</dbReference>
<accession>A0ABQ0EB57</accession>
<gene>
    <name evidence="2" type="ORF">Defa_23660</name>
</gene>
<evidence type="ECO:0000256" key="1">
    <source>
        <dbReference type="SAM" id="MobiDB-lite"/>
    </source>
</evidence>
<evidence type="ECO:0000313" key="2">
    <source>
        <dbReference type="EMBL" id="GAB1254879.1"/>
    </source>
</evidence>
<organism evidence="2 3">
    <name type="scientific">Desulfovibrio falkowii</name>
    <dbReference type="NCBI Taxonomy" id="3136602"/>
    <lineage>
        <taxon>Bacteria</taxon>
        <taxon>Pseudomonadati</taxon>
        <taxon>Thermodesulfobacteriota</taxon>
        <taxon>Desulfovibrionia</taxon>
        <taxon>Desulfovibrionales</taxon>
        <taxon>Desulfovibrionaceae</taxon>
        <taxon>Desulfovibrio</taxon>
    </lineage>
</organism>
<keyword evidence="3" id="KW-1185">Reference proteome</keyword>
<evidence type="ECO:0000313" key="3">
    <source>
        <dbReference type="Proteomes" id="UP001628192"/>
    </source>
</evidence>
<sequence>MTDERLMPEVHTVKIADGKAAVFRKIQFFNGVCDIHVLPVPKQKYTCEFLLAQARAVAAGQAQSRKARACRRGPVGTGEGRGMRGTNAGAPRNSVR</sequence>
<dbReference type="EMBL" id="BAAFSG010000001">
    <property type="protein sequence ID" value="GAB1254879.1"/>
    <property type="molecule type" value="Genomic_DNA"/>
</dbReference>
<feature type="region of interest" description="Disordered" evidence="1">
    <location>
        <begin position="62"/>
        <end position="96"/>
    </location>
</feature>
<proteinExistence type="predicted"/>
<name>A0ABQ0EB57_9BACT</name>
<reference evidence="2 3" key="1">
    <citation type="journal article" date="2025" name="Int. J. Syst. Evol. Microbiol.">
        <title>Desulfovibrio falkowii sp. nov., Porphyromonas miyakawae sp. nov., Mediterraneibacter flintii sp. nov. and Owariibacterium komagatae gen. nov., sp. nov., isolated from human faeces.</title>
        <authorList>
            <person name="Hamaguchi T."/>
            <person name="Ohara M."/>
            <person name="Hisatomi A."/>
            <person name="Sekiguchi K."/>
            <person name="Takeda J.I."/>
            <person name="Ueyama J."/>
            <person name="Ito M."/>
            <person name="Nishiwaki H."/>
            <person name="Ogi T."/>
            <person name="Hirayama M."/>
            <person name="Ohkuma M."/>
            <person name="Sakamoto M."/>
            <person name="Ohno K."/>
        </authorList>
    </citation>
    <scope>NUCLEOTIDE SEQUENCE [LARGE SCALE GENOMIC DNA]</scope>
    <source>
        <strain evidence="2 3">13CB8C</strain>
    </source>
</reference>